<gene>
    <name evidence="2" type="ORF">B0H64DRAFT_391294</name>
</gene>
<keyword evidence="3" id="KW-1185">Reference proteome</keyword>
<dbReference type="GeneID" id="87840409"/>
<protein>
    <submittedName>
        <fullName evidence="2">Uncharacterized protein</fullName>
    </submittedName>
</protein>
<proteinExistence type="predicted"/>
<sequence length="206" mass="23504">MTDFPTPWLSDDEGASRQSRRRPTLERTFRAPQIPQPCPSSRRRATAEYPRPSTSTMPEMRFWCGLGRMAMQQPKLYWPLLPWDFLPTRCSSDATGPDGLSPASSRLDRAAFSDDSTKQFLHRAVCALRHSSPGLQDRELCLLPIQCQFHERALSVWMMIEFSTGEFWVVTSMVVTHACIEKKKDTVDSLSPNMRPETISKPRANN</sequence>
<organism evidence="2 3">
    <name type="scientific">Chaetomium fimeti</name>
    <dbReference type="NCBI Taxonomy" id="1854472"/>
    <lineage>
        <taxon>Eukaryota</taxon>
        <taxon>Fungi</taxon>
        <taxon>Dikarya</taxon>
        <taxon>Ascomycota</taxon>
        <taxon>Pezizomycotina</taxon>
        <taxon>Sordariomycetes</taxon>
        <taxon>Sordariomycetidae</taxon>
        <taxon>Sordariales</taxon>
        <taxon>Chaetomiaceae</taxon>
        <taxon>Chaetomium</taxon>
    </lineage>
</organism>
<dbReference type="EMBL" id="JAUEPN010000003">
    <property type="protein sequence ID" value="KAK3297083.1"/>
    <property type="molecule type" value="Genomic_DNA"/>
</dbReference>
<accession>A0AAE0HI94</accession>
<feature type="region of interest" description="Disordered" evidence="1">
    <location>
        <begin position="186"/>
        <end position="206"/>
    </location>
</feature>
<comment type="caution">
    <text evidence="2">The sequence shown here is derived from an EMBL/GenBank/DDBJ whole genome shotgun (WGS) entry which is preliminary data.</text>
</comment>
<dbReference type="Proteomes" id="UP001278766">
    <property type="component" value="Unassembled WGS sequence"/>
</dbReference>
<dbReference type="AlphaFoldDB" id="A0AAE0HI94"/>
<reference evidence="2" key="1">
    <citation type="journal article" date="2023" name="Mol. Phylogenet. Evol.">
        <title>Genome-scale phylogeny and comparative genomics of the fungal order Sordariales.</title>
        <authorList>
            <person name="Hensen N."/>
            <person name="Bonometti L."/>
            <person name="Westerberg I."/>
            <person name="Brannstrom I.O."/>
            <person name="Guillou S."/>
            <person name="Cros-Aarteil S."/>
            <person name="Calhoun S."/>
            <person name="Haridas S."/>
            <person name="Kuo A."/>
            <person name="Mondo S."/>
            <person name="Pangilinan J."/>
            <person name="Riley R."/>
            <person name="LaButti K."/>
            <person name="Andreopoulos B."/>
            <person name="Lipzen A."/>
            <person name="Chen C."/>
            <person name="Yan M."/>
            <person name="Daum C."/>
            <person name="Ng V."/>
            <person name="Clum A."/>
            <person name="Steindorff A."/>
            <person name="Ohm R.A."/>
            <person name="Martin F."/>
            <person name="Silar P."/>
            <person name="Natvig D.O."/>
            <person name="Lalanne C."/>
            <person name="Gautier V."/>
            <person name="Ament-Velasquez S.L."/>
            <person name="Kruys A."/>
            <person name="Hutchinson M.I."/>
            <person name="Powell A.J."/>
            <person name="Barry K."/>
            <person name="Miller A.N."/>
            <person name="Grigoriev I.V."/>
            <person name="Debuchy R."/>
            <person name="Gladieux P."/>
            <person name="Hiltunen Thoren M."/>
            <person name="Johannesson H."/>
        </authorList>
    </citation>
    <scope>NUCLEOTIDE SEQUENCE</scope>
    <source>
        <strain evidence="2">CBS 168.71</strain>
    </source>
</reference>
<dbReference type="RefSeq" id="XP_062660597.1">
    <property type="nucleotide sequence ID" value="XM_062803461.1"/>
</dbReference>
<evidence type="ECO:0000256" key="1">
    <source>
        <dbReference type="SAM" id="MobiDB-lite"/>
    </source>
</evidence>
<reference evidence="2" key="2">
    <citation type="submission" date="2023-06" db="EMBL/GenBank/DDBJ databases">
        <authorList>
            <consortium name="Lawrence Berkeley National Laboratory"/>
            <person name="Haridas S."/>
            <person name="Hensen N."/>
            <person name="Bonometti L."/>
            <person name="Westerberg I."/>
            <person name="Brannstrom I.O."/>
            <person name="Guillou S."/>
            <person name="Cros-Aarteil S."/>
            <person name="Calhoun S."/>
            <person name="Kuo A."/>
            <person name="Mondo S."/>
            <person name="Pangilinan J."/>
            <person name="Riley R."/>
            <person name="Labutti K."/>
            <person name="Andreopoulos B."/>
            <person name="Lipzen A."/>
            <person name="Chen C."/>
            <person name="Yanf M."/>
            <person name="Daum C."/>
            <person name="Ng V."/>
            <person name="Clum A."/>
            <person name="Steindorff A."/>
            <person name="Ohm R."/>
            <person name="Martin F."/>
            <person name="Silar P."/>
            <person name="Natvig D."/>
            <person name="Lalanne C."/>
            <person name="Gautier V."/>
            <person name="Ament-Velasquez S.L."/>
            <person name="Kruys A."/>
            <person name="Hutchinson M.I."/>
            <person name="Powell A.J."/>
            <person name="Barry K."/>
            <person name="Miller A.N."/>
            <person name="Grigoriev I.V."/>
            <person name="Debuchy R."/>
            <person name="Gladieux P."/>
            <person name="Thoren M.H."/>
            <person name="Johannesson H."/>
        </authorList>
    </citation>
    <scope>NUCLEOTIDE SEQUENCE</scope>
    <source>
        <strain evidence="2">CBS 168.71</strain>
    </source>
</reference>
<evidence type="ECO:0000313" key="2">
    <source>
        <dbReference type="EMBL" id="KAK3297083.1"/>
    </source>
</evidence>
<name>A0AAE0HI94_9PEZI</name>
<evidence type="ECO:0000313" key="3">
    <source>
        <dbReference type="Proteomes" id="UP001278766"/>
    </source>
</evidence>
<feature type="region of interest" description="Disordered" evidence="1">
    <location>
        <begin position="1"/>
        <end position="54"/>
    </location>
</feature>